<dbReference type="InterPro" id="IPR036259">
    <property type="entry name" value="MFS_trans_sf"/>
</dbReference>
<gene>
    <name evidence="7" type="ORF">BBRV_LOCUS37069</name>
</gene>
<feature type="transmembrane region" description="Helical" evidence="5">
    <location>
        <begin position="143"/>
        <end position="167"/>
    </location>
</feature>
<evidence type="ECO:0000313" key="7">
    <source>
        <dbReference type="EMBL" id="CAD1544386.1"/>
    </source>
</evidence>
<dbReference type="Gene3D" id="1.20.1250.20">
    <property type="entry name" value="MFS general substrate transporter like domains"/>
    <property type="match status" value="1"/>
</dbReference>
<dbReference type="InterPro" id="IPR050549">
    <property type="entry name" value="MFS_Trehalose_Transporter"/>
</dbReference>
<evidence type="ECO:0000256" key="5">
    <source>
        <dbReference type="SAM" id="Phobius"/>
    </source>
</evidence>
<dbReference type="Pfam" id="PF00083">
    <property type="entry name" value="Sugar_tr"/>
    <property type="match status" value="1"/>
</dbReference>
<keyword evidence="2 5" id="KW-0812">Transmembrane</keyword>
<comment type="subcellular location">
    <subcellularLocation>
        <location evidence="1">Membrane</location>
        <topology evidence="1">Multi-pass membrane protein</topology>
    </subcellularLocation>
</comment>
<evidence type="ECO:0000259" key="6">
    <source>
        <dbReference type="PROSITE" id="PS50850"/>
    </source>
</evidence>
<dbReference type="GO" id="GO:0022857">
    <property type="term" value="F:transmembrane transporter activity"/>
    <property type="evidence" value="ECO:0007669"/>
    <property type="project" value="InterPro"/>
</dbReference>
<dbReference type="InterPro" id="IPR020846">
    <property type="entry name" value="MFS_dom"/>
</dbReference>
<accession>A0A6V7J229</accession>
<protein>
    <recommendedName>
        <fullName evidence="6">Major facilitator superfamily (MFS) profile domain-containing protein</fullName>
    </recommendedName>
</protein>
<feature type="transmembrane region" description="Helical" evidence="5">
    <location>
        <begin position="80"/>
        <end position="104"/>
    </location>
</feature>
<feature type="transmembrane region" description="Helical" evidence="5">
    <location>
        <begin position="18"/>
        <end position="39"/>
    </location>
</feature>
<dbReference type="GO" id="GO:0016020">
    <property type="term" value="C:membrane"/>
    <property type="evidence" value="ECO:0007669"/>
    <property type="project" value="UniProtKB-SubCell"/>
</dbReference>
<sequence>MLYIVSIFDAAGSSVDSYVASIIFGVMQTIGGLLAIILIERTGRRPLLFASTLGVTTCHIVLGILFLVQSLNYDTTSIGWLPIVTIGIFAVSCSAGLGPLLLTVANEVFHPDAASFCQSVTLFVFNLAAFLTVKLFPVIGDSIGLYYCFFIMGGYCICTFLLILFFVPETKGRTKESILNELRLGRKVRGILGENYGPTV</sequence>
<evidence type="ECO:0000256" key="3">
    <source>
        <dbReference type="ARBA" id="ARBA00022989"/>
    </source>
</evidence>
<proteinExistence type="predicted"/>
<keyword evidence="4 5" id="KW-0472">Membrane</keyword>
<dbReference type="EMBL" id="CADCXW020000012">
    <property type="protein sequence ID" value="CAD1544386.1"/>
    <property type="molecule type" value="Genomic_DNA"/>
</dbReference>
<dbReference type="PANTHER" id="PTHR48021:SF1">
    <property type="entry name" value="GH07001P-RELATED"/>
    <property type="match status" value="1"/>
</dbReference>
<name>A0A6V7J229_9HYME</name>
<feature type="domain" description="Major facilitator superfamily (MFS) profile" evidence="6">
    <location>
        <begin position="1"/>
        <end position="171"/>
    </location>
</feature>
<evidence type="ECO:0000256" key="4">
    <source>
        <dbReference type="ARBA" id="ARBA00023136"/>
    </source>
</evidence>
<reference evidence="7" key="1">
    <citation type="submission" date="2020-07" db="EMBL/GenBank/DDBJ databases">
        <authorList>
            <person name="Ferguson B K."/>
        </authorList>
    </citation>
    <scope>NUCLEOTIDE SEQUENCE</scope>
    <source>
        <strain evidence="7">L06</strain>
    </source>
</reference>
<organism evidence="7">
    <name type="scientific">Bracon brevicornis</name>
    <dbReference type="NCBI Taxonomy" id="1563983"/>
    <lineage>
        <taxon>Eukaryota</taxon>
        <taxon>Metazoa</taxon>
        <taxon>Ecdysozoa</taxon>
        <taxon>Arthropoda</taxon>
        <taxon>Hexapoda</taxon>
        <taxon>Insecta</taxon>
        <taxon>Pterygota</taxon>
        <taxon>Neoptera</taxon>
        <taxon>Endopterygota</taxon>
        <taxon>Hymenoptera</taxon>
        <taxon>Apocrita</taxon>
        <taxon>Ichneumonoidea</taxon>
        <taxon>Braconidae</taxon>
        <taxon>Braconinae</taxon>
        <taxon>Bracon</taxon>
    </lineage>
</organism>
<keyword evidence="3 5" id="KW-1133">Transmembrane helix</keyword>
<feature type="transmembrane region" description="Helical" evidence="5">
    <location>
        <begin position="116"/>
        <end position="137"/>
    </location>
</feature>
<dbReference type="InterPro" id="IPR005828">
    <property type="entry name" value="MFS_sugar_transport-like"/>
</dbReference>
<feature type="transmembrane region" description="Helical" evidence="5">
    <location>
        <begin position="46"/>
        <end position="68"/>
    </location>
</feature>
<dbReference type="SUPFAM" id="SSF103473">
    <property type="entry name" value="MFS general substrate transporter"/>
    <property type="match status" value="1"/>
</dbReference>
<dbReference type="AlphaFoldDB" id="A0A6V7J229"/>
<evidence type="ECO:0000256" key="1">
    <source>
        <dbReference type="ARBA" id="ARBA00004141"/>
    </source>
</evidence>
<dbReference type="PROSITE" id="PS50850">
    <property type="entry name" value="MFS"/>
    <property type="match status" value="1"/>
</dbReference>
<dbReference type="PANTHER" id="PTHR48021">
    <property type="match status" value="1"/>
</dbReference>
<evidence type="ECO:0000256" key="2">
    <source>
        <dbReference type="ARBA" id="ARBA00022692"/>
    </source>
</evidence>